<dbReference type="EMBL" id="CP159837">
    <property type="protein sequence ID" value="XCM37388.1"/>
    <property type="molecule type" value="Genomic_DNA"/>
</dbReference>
<organism evidence="1">
    <name type="scientific">Planktothricoides raciborskii GIHE-MW2</name>
    <dbReference type="NCBI Taxonomy" id="2792601"/>
    <lineage>
        <taxon>Bacteria</taxon>
        <taxon>Bacillati</taxon>
        <taxon>Cyanobacteriota</taxon>
        <taxon>Cyanophyceae</taxon>
        <taxon>Oscillatoriophycideae</taxon>
        <taxon>Oscillatoriales</taxon>
        <taxon>Oscillatoriaceae</taxon>
        <taxon>Planktothricoides</taxon>
    </lineage>
</organism>
<evidence type="ECO:0000313" key="1">
    <source>
        <dbReference type="EMBL" id="XCM37388.1"/>
    </source>
</evidence>
<reference evidence="1" key="1">
    <citation type="submission" date="2024-07" db="EMBL/GenBank/DDBJ databases">
        <authorList>
            <person name="Kim Y.J."/>
            <person name="Jeong J.Y."/>
        </authorList>
    </citation>
    <scope>NUCLEOTIDE SEQUENCE</scope>
    <source>
        <strain evidence="1">GIHE-MW2</strain>
    </source>
</reference>
<protein>
    <submittedName>
        <fullName evidence="1">Uncharacterized protein</fullName>
    </submittedName>
</protein>
<proteinExistence type="predicted"/>
<gene>
    <name evidence="1" type="ORF">ABWT76_000144</name>
</gene>
<dbReference type="RefSeq" id="WP_054467778.1">
    <property type="nucleotide sequence ID" value="NZ_CP159837.1"/>
</dbReference>
<accession>A0AAU8JDZ1</accession>
<sequence>MFIGSGQAIGESIGYISATSLELATDNGWATDELPVFVTGKLFAAKYLSPAVISSAAKSPAKYLMMSYLAELFG</sequence>
<dbReference type="AlphaFoldDB" id="A0AAU8JDZ1"/>
<name>A0AAU8JDZ1_9CYAN</name>